<dbReference type="PANTHER" id="PTHR33993">
    <property type="entry name" value="GLYOXALASE-RELATED"/>
    <property type="match status" value="1"/>
</dbReference>
<dbReference type="OrthoDB" id="9793039at2"/>
<dbReference type="InterPro" id="IPR052164">
    <property type="entry name" value="Anthracycline_SecMetBiosynth"/>
</dbReference>
<dbReference type="PROSITE" id="PS51819">
    <property type="entry name" value="VOC"/>
    <property type="match status" value="1"/>
</dbReference>
<dbReference type="InterPro" id="IPR004360">
    <property type="entry name" value="Glyas_Fos-R_dOase_dom"/>
</dbReference>
<dbReference type="Proteomes" id="UP000431744">
    <property type="component" value="Unassembled WGS sequence"/>
</dbReference>
<dbReference type="AlphaFoldDB" id="A0A6H9WTL9"/>
<feature type="domain" description="VOC" evidence="1">
    <location>
        <begin position="3"/>
        <end position="115"/>
    </location>
</feature>
<dbReference type="RefSeq" id="WP_158028619.1">
    <property type="nucleotide sequence ID" value="NZ_BMHG01000001.1"/>
</dbReference>
<keyword evidence="3" id="KW-1185">Reference proteome</keyword>
<proteinExistence type="predicted"/>
<dbReference type="SUPFAM" id="SSF54593">
    <property type="entry name" value="Glyoxalase/Bleomycin resistance protein/Dihydroxybiphenyl dioxygenase"/>
    <property type="match status" value="1"/>
</dbReference>
<protein>
    <submittedName>
        <fullName evidence="2">VOC family protein</fullName>
    </submittedName>
</protein>
<name>A0A6H9WTL9_9MICO</name>
<gene>
    <name evidence="2" type="ORF">F8O04_07430</name>
</gene>
<dbReference type="InterPro" id="IPR037523">
    <property type="entry name" value="VOC_core"/>
</dbReference>
<dbReference type="InterPro" id="IPR029068">
    <property type="entry name" value="Glyas_Bleomycin-R_OHBP_Dase"/>
</dbReference>
<organism evidence="2 3">
    <name type="scientific">Pseudoclavibacter endophyticus</name>
    <dbReference type="NCBI Taxonomy" id="1778590"/>
    <lineage>
        <taxon>Bacteria</taxon>
        <taxon>Bacillati</taxon>
        <taxon>Actinomycetota</taxon>
        <taxon>Actinomycetes</taxon>
        <taxon>Micrococcales</taxon>
        <taxon>Microbacteriaceae</taxon>
        <taxon>Pseudoclavibacter</taxon>
    </lineage>
</organism>
<dbReference type="Gene3D" id="3.10.180.10">
    <property type="entry name" value="2,3-Dihydroxybiphenyl 1,2-Dioxygenase, domain 1"/>
    <property type="match status" value="1"/>
</dbReference>
<dbReference type="Pfam" id="PF00903">
    <property type="entry name" value="Glyoxalase"/>
    <property type="match status" value="1"/>
</dbReference>
<sequence length="117" mass="12612">MGRIIHFEITADDPESTARFYADAFGWQSETSPFVPGYHLVDTGDGNGINGAVMSREYRRQPAILWLEVDDIRDSVAAVEAAGGRHDGAVNEIPGQGLVTYVTDPSGTAIGLKQPLH</sequence>
<evidence type="ECO:0000313" key="2">
    <source>
        <dbReference type="EMBL" id="KAB1650035.1"/>
    </source>
</evidence>
<evidence type="ECO:0000259" key="1">
    <source>
        <dbReference type="PROSITE" id="PS51819"/>
    </source>
</evidence>
<evidence type="ECO:0000313" key="3">
    <source>
        <dbReference type="Proteomes" id="UP000431744"/>
    </source>
</evidence>
<accession>A0A6H9WTL9</accession>
<dbReference type="EMBL" id="WBJY01000001">
    <property type="protein sequence ID" value="KAB1650035.1"/>
    <property type="molecule type" value="Genomic_DNA"/>
</dbReference>
<comment type="caution">
    <text evidence="2">The sequence shown here is derived from an EMBL/GenBank/DDBJ whole genome shotgun (WGS) entry which is preliminary data.</text>
</comment>
<reference evidence="2 3" key="1">
    <citation type="submission" date="2019-09" db="EMBL/GenBank/DDBJ databases">
        <title>Phylogeny of genus Pseudoclavibacter and closely related genus.</title>
        <authorList>
            <person name="Li Y."/>
        </authorList>
    </citation>
    <scope>NUCLEOTIDE SEQUENCE [LARGE SCALE GENOMIC DNA]</scope>
    <source>
        <strain evidence="2 3">EGI 60007</strain>
    </source>
</reference>